<evidence type="ECO:0000313" key="1">
    <source>
        <dbReference type="EMBL" id="KRQ86032.1"/>
    </source>
</evidence>
<dbReference type="Proteomes" id="UP000052015">
    <property type="component" value="Unassembled WGS sequence"/>
</dbReference>
<evidence type="ECO:0000313" key="2">
    <source>
        <dbReference type="Proteomes" id="UP000052015"/>
    </source>
</evidence>
<dbReference type="RefSeq" id="WP_160318241.1">
    <property type="nucleotide sequence ID" value="NZ_LKHP01000017.1"/>
</dbReference>
<gene>
    <name evidence="1" type="ORF">ABG79_02164</name>
</gene>
<dbReference type="AlphaFoldDB" id="A0A0R3JRC9"/>
<name>A0A0R3JRC9_CALMK</name>
<protein>
    <submittedName>
        <fullName evidence="1">Uncharacterized protein</fullName>
    </submittedName>
</protein>
<accession>A0A0R3JRC9</accession>
<reference evidence="1 2" key="1">
    <citation type="submission" date="2015-09" db="EMBL/GenBank/DDBJ databases">
        <title>Draft genome sequence of a Caloramator mitchellensis, a moderate thermophile from the Great Artesian Basin of Australia.</title>
        <authorList>
            <person name="Patel B.K."/>
        </authorList>
    </citation>
    <scope>NUCLEOTIDE SEQUENCE [LARGE SCALE GENOMIC DNA]</scope>
    <source>
        <strain evidence="1 2">VF08</strain>
    </source>
</reference>
<organism evidence="1 2">
    <name type="scientific">Caloramator mitchellensis</name>
    <dbReference type="NCBI Taxonomy" id="908809"/>
    <lineage>
        <taxon>Bacteria</taxon>
        <taxon>Bacillati</taxon>
        <taxon>Bacillota</taxon>
        <taxon>Clostridia</taxon>
        <taxon>Eubacteriales</taxon>
        <taxon>Clostridiaceae</taxon>
        <taxon>Caloramator</taxon>
    </lineage>
</organism>
<comment type="caution">
    <text evidence="1">The sequence shown here is derived from an EMBL/GenBank/DDBJ whole genome shotgun (WGS) entry which is preliminary data.</text>
</comment>
<dbReference type="EMBL" id="LKHP01000017">
    <property type="protein sequence ID" value="KRQ86032.1"/>
    <property type="molecule type" value="Genomic_DNA"/>
</dbReference>
<keyword evidence="2" id="KW-1185">Reference proteome</keyword>
<dbReference type="STRING" id="908809.ABG79_02164"/>
<sequence>MNWGNDKLIEEELKEIAKLYFEGYTLEKSIEIVKEKLGRKDNGAAGVEERK</sequence>
<proteinExistence type="predicted"/>